<dbReference type="RefSeq" id="WP_192783645.1">
    <property type="nucleotide sequence ID" value="NZ_JADBEK010000001.1"/>
</dbReference>
<dbReference type="PANTHER" id="PTHR46577">
    <property type="entry name" value="HTH-TYPE TRANSCRIPTIONAL REGULATORY PROTEIN GABR"/>
    <property type="match status" value="1"/>
</dbReference>
<proteinExistence type="predicted"/>
<dbReference type="SUPFAM" id="SSF53383">
    <property type="entry name" value="PLP-dependent transferases"/>
    <property type="match status" value="1"/>
</dbReference>
<dbReference type="EMBL" id="JADBEK010000001">
    <property type="protein sequence ID" value="MBE1582356.1"/>
    <property type="molecule type" value="Genomic_DNA"/>
</dbReference>
<organism evidence="1 2">
    <name type="scientific">Nonomuraea angiospora</name>
    <dbReference type="NCBI Taxonomy" id="46172"/>
    <lineage>
        <taxon>Bacteria</taxon>
        <taxon>Bacillati</taxon>
        <taxon>Actinomycetota</taxon>
        <taxon>Actinomycetes</taxon>
        <taxon>Streptosporangiales</taxon>
        <taxon>Streptosporangiaceae</taxon>
        <taxon>Nonomuraea</taxon>
    </lineage>
</organism>
<keyword evidence="2" id="KW-1185">Reference proteome</keyword>
<dbReference type="PANTHER" id="PTHR46577:SF1">
    <property type="entry name" value="HTH-TYPE TRANSCRIPTIONAL REGULATORY PROTEIN GABR"/>
    <property type="match status" value="1"/>
</dbReference>
<dbReference type="InterPro" id="IPR051446">
    <property type="entry name" value="HTH_trans_reg/aminotransferase"/>
</dbReference>
<name>A0ABR9LQI7_9ACTN</name>
<protein>
    <submittedName>
        <fullName evidence="1">DNA-binding transcriptional MocR family regulator</fullName>
    </submittedName>
</protein>
<dbReference type="Gene3D" id="3.40.640.10">
    <property type="entry name" value="Type I PLP-dependent aspartate aminotransferase-like (Major domain)"/>
    <property type="match status" value="1"/>
</dbReference>
<evidence type="ECO:0000313" key="1">
    <source>
        <dbReference type="EMBL" id="MBE1582356.1"/>
    </source>
</evidence>
<accession>A0ABR9LQI7</accession>
<dbReference type="Proteomes" id="UP000633509">
    <property type="component" value="Unassembled WGS sequence"/>
</dbReference>
<gene>
    <name evidence="1" type="ORF">H4W80_000614</name>
</gene>
<reference evidence="1 2" key="1">
    <citation type="submission" date="2020-10" db="EMBL/GenBank/DDBJ databases">
        <title>Sequencing the genomes of 1000 actinobacteria strains.</title>
        <authorList>
            <person name="Klenk H.-P."/>
        </authorList>
    </citation>
    <scope>NUCLEOTIDE SEQUENCE [LARGE SCALE GENOMIC DNA]</scope>
    <source>
        <strain evidence="1 2">DSM 43173</strain>
    </source>
</reference>
<sequence>MRPSASHGTGLRVDVLATTSAGAVLVTPAHQYPLGMPMSPARRTELVRWARKRGAYVVEDDYDGEFRSDRQPVGALQQMDPEHVVYAGTAGKSLAPGLAGLPTPAHG</sequence>
<dbReference type="InterPro" id="IPR015421">
    <property type="entry name" value="PyrdxlP-dep_Trfase_major"/>
</dbReference>
<evidence type="ECO:0000313" key="2">
    <source>
        <dbReference type="Proteomes" id="UP000633509"/>
    </source>
</evidence>
<dbReference type="InterPro" id="IPR015424">
    <property type="entry name" value="PyrdxlP-dep_Trfase"/>
</dbReference>
<keyword evidence="1" id="KW-0238">DNA-binding</keyword>
<comment type="caution">
    <text evidence="1">The sequence shown here is derived from an EMBL/GenBank/DDBJ whole genome shotgun (WGS) entry which is preliminary data.</text>
</comment>
<dbReference type="GO" id="GO:0003677">
    <property type="term" value="F:DNA binding"/>
    <property type="evidence" value="ECO:0007669"/>
    <property type="project" value="UniProtKB-KW"/>
</dbReference>